<dbReference type="GeneID" id="108012570"/>
<evidence type="ECO:0000313" key="2">
    <source>
        <dbReference type="Proteomes" id="UP001652628"/>
    </source>
</evidence>
<gene>
    <name evidence="3 4" type="primary">LOC108012570</name>
</gene>
<sequence length="277" mass="31160">MVNELNKPQNGDNAALSERLAASNRQLQEMQEEHRQLLEEMETLRLRAAELTRLNAQRQHLRQSTEEVEMSQESTSSRQVVASAEVTRRQHLRQSTEEVELSQESTSSQVVASAESEALPSSSSPPAKPTNQEATPIVQEEGEEDNEETASYLQAKLNEIANLKAQFKRVQNMVDTTKMIEQHMSTRQVVQTSSSVQSSRQTTSSEVRVASQEAEETVQDENPSTSSAPDNAELLNSMLNMFTDFTSDLRGQAESLRAERDRIRTLKEDIIQRKQGK</sequence>
<dbReference type="RefSeq" id="XP_016933474.2">
    <property type="nucleotide sequence ID" value="XM_017077985.4"/>
</dbReference>
<organism evidence="2 3">
    <name type="scientific">Drosophila suzukii</name>
    <name type="common">Spotted-wing drosophila fruit fly</name>
    <dbReference type="NCBI Taxonomy" id="28584"/>
    <lineage>
        <taxon>Eukaryota</taxon>
        <taxon>Metazoa</taxon>
        <taxon>Ecdysozoa</taxon>
        <taxon>Arthropoda</taxon>
        <taxon>Hexapoda</taxon>
        <taxon>Insecta</taxon>
        <taxon>Pterygota</taxon>
        <taxon>Neoptera</taxon>
        <taxon>Endopterygota</taxon>
        <taxon>Diptera</taxon>
        <taxon>Brachycera</taxon>
        <taxon>Muscomorpha</taxon>
        <taxon>Ephydroidea</taxon>
        <taxon>Drosophilidae</taxon>
        <taxon>Drosophila</taxon>
        <taxon>Sophophora</taxon>
    </lineage>
</organism>
<feature type="compositionally biased region" description="Polar residues" evidence="1">
    <location>
        <begin position="1"/>
        <end position="12"/>
    </location>
</feature>
<proteinExistence type="predicted"/>
<accession>A0AB39ZD21</accession>
<keyword evidence="2" id="KW-1185">Reference proteome</keyword>
<reference evidence="3 4" key="1">
    <citation type="submission" date="2025-05" db="UniProtKB">
        <authorList>
            <consortium name="RefSeq"/>
        </authorList>
    </citation>
    <scope>IDENTIFICATION</scope>
</reference>
<feature type="region of interest" description="Disordered" evidence="1">
    <location>
        <begin position="57"/>
        <end position="150"/>
    </location>
</feature>
<protein>
    <submittedName>
        <fullName evidence="3 4">Uncharacterized protein isoform X1</fullName>
    </submittedName>
</protein>
<evidence type="ECO:0000313" key="3">
    <source>
        <dbReference type="RefSeq" id="XP_016933473.2"/>
    </source>
</evidence>
<name>A0AB39ZD21_DROSZ</name>
<feature type="compositionally biased region" description="Low complexity" evidence="1">
    <location>
        <begin position="102"/>
        <end position="125"/>
    </location>
</feature>
<dbReference type="AlphaFoldDB" id="A0AB39ZD21"/>
<feature type="compositionally biased region" description="Polar residues" evidence="1">
    <location>
        <begin position="71"/>
        <end position="80"/>
    </location>
</feature>
<feature type="region of interest" description="Disordered" evidence="1">
    <location>
        <begin position="1"/>
        <end position="34"/>
    </location>
</feature>
<dbReference type="Proteomes" id="UP001652628">
    <property type="component" value="Chromosome 3"/>
</dbReference>
<dbReference type="RefSeq" id="XP_016933473.2">
    <property type="nucleotide sequence ID" value="XM_017077984.4"/>
</dbReference>
<feature type="compositionally biased region" description="Polar residues" evidence="1">
    <location>
        <begin position="220"/>
        <end position="229"/>
    </location>
</feature>
<evidence type="ECO:0000256" key="1">
    <source>
        <dbReference type="SAM" id="MobiDB-lite"/>
    </source>
</evidence>
<feature type="region of interest" description="Disordered" evidence="1">
    <location>
        <begin position="185"/>
        <end position="231"/>
    </location>
</feature>
<feature type="compositionally biased region" description="Low complexity" evidence="1">
    <location>
        <begin position="185"/>
        <end position="209"/>
    </location>
</feature>
<evidence type="ECO:0000313" key="4">
    <source>
        <dbReference type="RefSeq" id="XP_016933474.2"/>
    </source>
</evidence>